<proteinExistence type="predicted"/>
<dbReference type="Pfam" id="PF18979">
    <property type="entry name" value="DUF5715"/>
    <property type="match status" value="1"/>
</dbReference>
<gene>
    <name evidence="1" type="ORF">OMO38_16250</name>
</gene>
<keyword evidence="2" id="KW-1185">Reference proteome</keyword>
<dbReference type="RefSeq" id="WP_264751241.1">
    <property type="nucleotide sequence ID" value="NZ_JAPDHW010000013.1"/>
</dbReference>
<dbReference type="EMBL" id="JAPDHW010000013">
    <property type="protein sequence ID" value="MCW3170078.1"/>
    <property type="molecule type" value="Genomic_DNA"/>
</dbReference>
<evidence type="ECO:0000313" key="1">
    <source>
        <dbReference type="EMBL" id="MCW3170078.1"/>
    </source>
</evidence>
<comment type="caution">
    <text evidence="1">The sequence shown here is derived from an EMBL/GenBank/DDBJ whole genome shotgun (WGS) entry which is preliminary data.</text>
</comment>
<reference evidence="1" key="1">
    <citation type="submission" date="2022-10" db="EMBL/GenBank/DDBJ databases">
        <title>Chryseobacterium babae sp. nov. isolated from the gut of the beetle Oryctes rhinoceros, and Chryseobacterium kimseyorum sp. nov., isolated from a stick insect rearing cage.</title>
        <authorList>
            <person name="Shelomi M."/>
            <person name="Han C.-J."/>
            <person name="Chen W.-M."/>
            <person name="Chen H.-K."/>
            <person name="Liaw S.-J."/>
            <person name="Muhle E."/>
            <person name="Clermont D."/>
        </authorList>
    </citation>
    <scope>NUCLEOTIDE SEQUENCE</scope>
    <source>
        <strain evidence="1">09-1422</strain>
    </source>
</reference>
<accession>A0ABT3I2K0</accession>
<dbReference type="InterPro" id="IPR043769">
    <property type="entry name" value="DUF5715"/>
</dbReference>
<dbReference type="InterPro" id="IPR009045">
    <property type="entry name" value="Zn_M74/Hedgehog-like"/>
</dbReference>
<evidence type="ECO:0000313" key="2">
    <source>
        <dbReference type="Proteomes" id="UP001163731"/>
    </source>
</evidence>
<protein>
    <submittedName>
        <fullName evidence="1">DUF5715 family protein</fullName>
    </submittedName>
</protein>
<dbReference type="Proteomes" id="UP001163731">
    <property type="component" value="Unassembled WGS sequence"/>
</dbReference>
<sequence length="205" mass="23941">MRKLLYIILFFFYQILSCQMSKKKIPCYDFSEVLKVEPTPLYKPHLDASRSFNVNILKNTSQVQKYINKGKFHTVKKTGKGYRVQKLDYSRAYLVSKAKATLEKIGARFSKETKGHTFTVSSITRTLEDQCRLRKVNANASLGISSHNYGNSFDISYVRFNNKLKTNPKLEVALEKVLRYYADAGRIYYIKERQQSCFHITVRNY</sequence>
<organism evidence="1 2">
    <name type="scientific">Chryseobacterium kimseyorum</name>
    <dbReference type="NCBI Taxonomy" id="2984028"/>
    <lineage>
        <taxon>Bacteria</taxon>
        <taxon>Pseudomonadati</taxon>
        <taxon>Bacteroidota</taxon>
        <taxon>Flavobacteriia</taxon>
        <taxon>Flavobacteriales</taxon>
        <taxon>Weeksellaceae</taxon>
        <taxon>Chryseobacterium group</taxon>
        <taxon>Chryseobacterium</taxon>
    </lineage>
</organism>
<name>A0ABT3I2K0_9FLAO</name>
<dbReference type="SUPFAM" id="SSF55166">
    <property type="entry name" value="Hedgehog/DD-peptidase"/>
    <property type="match status" value="1"/>
</dbReference>